<dbReference type="SUPFAM" id="SSF52540">
    <property type="entry name" value="P-loop containing nucleoside triphosphate hydrolases"/>
    <property type="match status" value="1"/>
</dbReference>
<dbReference type="PANTHER" id="PTHR36978">
    <property type="entry name" value="P-LOOP CONTAINING NUCLEOTIDE TRIPHOSPHATE HYDROLASE"/>
    <property type="match status" value="1"/>
</dbReference>
<dbReference type="PANTHER" id="PTHR36978:SF4">
    <property type="entry name" value="P-LOOP CONTAINING NUCLEOSIDE TRIPHOSPHATE HYDROLASE PROTEIN"/>
    <property type="match status" value="1"/>
</dbReference>
<organism evidence="1 2">
    <name type="scientific">Lasallia pustulata</name>
    <dbReference type="NCBI Taxonomy" id="136370"/>
    <lineage>
        <taxon>Eukaryota</taxon>
        <taxon>Fungi</taxon>
        <taxon>Dikarya</taxon>
        <taxon>Ascomycota</taxon>
        <taxon>Pezizomycotina</taxon>
        <taxon>Lecanoromycetes</taxon>
        <taxon>OSLEUM clade</taxon>
        <taxon>Umbilicariomycetidae</taxon>
        <taxon>Umbilicariales</taxon>
        <taxon>Umbilicariaceae</taxon>
        <taxon>Lasallia</taxon>
    </lineage>
</organism>
<protein>
    <recommendedName>
        <fullName evidence="3">P-loop containing nucleoside triphosphate hydrolase</fullName>
    </recommendedName>
</protein>
<reference evidence="1 2" key="1">
    <citation type="submission" date="2019-09" db="EMBL/GenBank/DDBJ databases">
        <title>The hologenome of the rock-dwelling lichen Lasallia pustulata.</title>
        <authorList>
            <person name="Greshake Tzovaras B."/>
            <person name="Segers F."/>
            <person name="Bicker A."/>
            <person name="Dal Grande F."/>
            <person name="Otte J."/>
            <person name="Hankeln T."/>
            <person name="Schmitt I."/>
            <person name="Ebersberger I."/>
        </authorList>
    </citation>
    <scope>NUCLEOTIDE SEQUENCE [LARGE SCALE GENOMIC DNA]</scope>
    <source>
        <strain evidence="1">A1-1</strain>
    </source>
</reference>
<dbReference type="EMBL" id="VXIT01000015">
    <property type="protein sequence ID" value="KAA6407950.1"/>
    <property type="molecule type" value="Genomic_DNA"/>
</dbReference>
<dbReference type="Pfam" id="PF17784">
    <property type="entry name" value="Sulfotransfer_4"/>
    <property type="match status" value="1"/>
</dbReference>
<dbReference type="InterPro" id="IPR027417">
    <property type="entry name" value="P-loop_NTPase"/>
</dbReference>
<name>A0A5M8PGD2_9LECA</name>
<dbReference type="Proteomes" id="UP000324767">
    <property type="component" value="Unassembled WGS sequence"/>
</dbReference>
<dbReference type="Gene3D" id="3.40.50.300">
    <property type="entry name" value="P-loop containing nucleotide triphosphate hydrolases"/>
    <property type="match status" value="1"/>
</dbReference>
<proteinExistence type="predicted"/>
<evidence type="ECO:0000313" key="1">
    <source>
        <dbReference type="EMBL" id="KAA6407950.1"/>
    </source>
</evidence>
<accession>A0A5M8PGD2</accession>
<dbReference type="OrthoDB" id="408152at2759"/>
<evidence type="ECO:0008006" key="3">
    <source>
        <dbReference type="Google" id="ProtNLM"/>
    </source>
</evidence>
<dbReference type="InterPro" id="IPR040632">
    <property type="entry name" value="Sulfotransfer_4"/>
</dbReference>
<sequence>MSMSIPGSRKRKAPMEVLCLGYMRTGTASMQTAFNLLNMPCCHSFSLYNHVYDCAMWISAFDAKFSGKGKPFTRVEWDQLLADYSAVTDVPALAFSEDLISVYSEAKVVLMGRDIEKWHKSFHDAIINIMWGRWGHWIASLDPWFVGPIRTFTYAGRKAGWG</sequence>
<gene>
    <name evidence="1" type="ORF">FRX48_08301</name>
</gene>
<dbReference type="AlphaFoldDB" id="A0A5M8PGD2"/>
<comment type="caution">
    <text evidence="1">The sequence shown here is derived from an EMBL/GenBank/DDBJ whole genome shotgun (WGS) entry which is preliminary data.</text>
</comment>
<evidence type="ECO:0000313" key="2">
    <source>
        <dbReference type="Proteomes" id="UP000324767"/>
    </source>
</evidence>